<dbReference type="InterPro" id="IPR020449">
    <property type="entry name" value="Tscrpt_reg_AraC-type_HTH"/>
</dbReference>
<keyword evidence="3" id="KW-0804">Transcription</keyword>
<dbReference type="InterPro" id="IPR009057">
    <property type="entry name" value="Homeodomain-like_sf"/>
</dbReference>
<dbReference type="GO" id="GO:0003700">
    <property type="term" value="F:DNA-binding transcription factor activity"/>
    <property type="evidence" value="ECO:0007669"/>
    <property type="project" value="InterPro"/>
</dbReference>
<dbReference type="InterPro" id="IPR018060">
    <property type="entry name" value="HTH_AraC"/>
</dbReference>
<organism evidence="5 6">
    <name type="scientific">Pseudomaricurvus hydrocarbonicus</name>
    <dbReference type="NCBI Taxonomy" id="1470433"/>
    <lineage>
        <taxon>Bacteria</taxon>
        <taxon>Pseudomonadati</taxon>
        <taxon>Pseudomonadota</taxon>
        <taxon>Gammaproteobacteria</taxon>
        <taxon>Cellvibrionales</taxon>
        <taxon>Cellvibrionaceae</taxon>
        <taxon>Pseudomaricurvus</taxon>
    </lineage>
</organism>
<accession>A0A9E5MNF1</accession>
<dbReference type="EMBL" id="JAAONZ010000017">
    <property type="protein sequence ID" value="NHO67461.1"/>
    <property type="molecule type" value="Genomic_DNA"/>
</dbReference>
<sequence length="318" mass="35983">MTQSIINVTGQPQANADRALVQTMRPAELTSRFNPGNWLDRREIHTQNFSAVSGSYERSAAITGSWHSSAVHFLDMRLDVRPQASRGCFENGHDEYLPMGEILFVPCGQRYLGNGGTGTQRNLFVFLKAGQHADESEFFAKQITPTVLRDFLDLRNVRIRYLMKQIARELYQPDFASELIQEGMGAILLAELVRQLHHQHDPVEGRGRLSPRAMRLIKERVMDGKGAPSLSELASLCQLSQRHLMRAFREETSQTIGAYIKQVMMDKAAYLLRFTNHHIASIAHDVGFMNAAAFSTAFRRAFGKSPREFREACRARIS</sequence>
<dbReference type="InterPro" id="IPR050204">
    <property type="entry name" value="AraC_XylS_family_regulators"/>
</dbReference>
<dbReference type="PANTHER" id="PTHR46796:SF13">
    <property type="entry name" value="HTH-TYPE TRANSCRIPTIONAL ACTIVATOR RHAS"/>
    <property type="match status" value="1"/>
</dbReference>
<dbReference type="PROSITE" id="PS01124">
    <property type="entry name" value="HTH_ARAC_FAMILY_2"/>
    <property type="match status" value="1"/>
</dbReference>
<evidence type="ECO:0000256" key="1">
    <source>
        <dbReference type="ARBA" id="ARBA00023015"/>
    </source>
</evidence>
<dbReference type="PANTHER" id="PTHR46796">
    <property type="entry name" value="HTH-TYPE TRANSCRIPTIONAL ACTIVATOR RHAS-RELATED"/>
    <property type="match status" value="1"/>
</dbReference>
<keyword evidence="6" id="KW-1185">Reference proteome</keyword>
<comment type="caution">
    <text evidence="5">The sequence shown here is derived from an EMBL/GenBank/DDBJ whole genome shotgun (WGS) entry which is preliminary data.</text>
</comment>
<keyword evidence="2" id="KW-0238">DNA-binding</keyword>
<evidence type="ECO:0000313" key="5">
    <source>
        <dbReference type="EMBL" id="NHO67461.1"/>
    </source>
</evidence>
<dbReference type="SMART" id="SM00342">
    <property type="entry name" value="HTH_ARAC"/>
    <property type="match status" value="1"/>
</dbReference>
<dbReference type="Pfam" id="PF12833">
    <property type="entry name" value="HTH_18"/>
    <property type="match status" value="1"/>
</dbReference>
<protein>
    <submittedName>
        <fullName evidence="5">Helix-turn-helix transcriptional regulator</fullName>
    </submittedName>
</protein>
<reference evidence="5" key="1">
    <citation type="submission" date="2020-03" db="EMBL/GenBank/DDBJ databases">
        <authorList>
            <person name="Guo F."/>
        </authorList>
    </citation>
    <scope>NUCLEOTIDE SEQUENCE</scope>
    <source>
        <strain evidence="5">JCM 30134</strain>
    </source>
</reference>
<evidence type="ECO:0000259" key="4">
    <source>
        <dbReference type="PROSITE" id="PS01124"/>
    </source>
</evidence>
<dbReference type="SUPFAM" id="SSF46689">
    <property type="entry name" value="Homeodomain-like"/>
    <property type="match status" value="2"/>
</dbReference>
<feature type="domain" description="HTH araC/xylS-type" evidence="4">
    <location>
        <begin position="211"/>
        <end position="312"/>
    </location>
</feature>
<evidence type="ECO:0000313" key="6">
    <source>
        <dbReference type="Proteomes" id="UP000787472"/>
    </source>
</evidence>
<evidence type="ECO:0000256" key="2">
    <source>
        <dbReference type="ARBA" id="ARBA00023125"/>
    </source>
</evidence>
<proteinExistence type="predicted"/>
<dbReference type="Gene3D" id="1.10.10.60">
    <property type="entry name" value="Homeodomain-like"/>
    <property type="match status" value="2"/>
</dbReference>
<dbReference type="GO" id="GO:0043565">
    <property type="term" value="F:sequence-specific DNA binding"/>
    <property type="evidence" value="ECO:0007669"/>
    <property type="project" value="InterPro"/>
</dbReference>
<name>A0A9E5MNF1_9GAMM</name>
<dbReference type="Proteomes" id="UP000787472">
    <property type="component" value="Unassembled WGS sequence"/>
</dbReference>
<dbReference type="AlphaFoldDB" id="A0A9E5MNF1"/>
<dbReference type="PRINTS" id="PR00032">
    <property type="entry name" value="HTHARAC"/>
</dbReference>
<gene>
    <name evidence="5" type="ORF">G8770_18100</name>
</gene>
<dbReference type="RefSeq" id="WP_167190217.1">
    <property type="nucleotide sequence ID" value="NZ_JAAONZ010000017.1"/>
</dbReference>
<keyword evidence="1" id="KW-0805">Transcription regulation</keyword>
<evidence type="ECO:0000256" key="3">
    <source>
        <dbReference type="ARBA" id="ARBA00023163"/>
    </source>
</evidence>